<dbReference type="EMBL" id="KC977571">
    <property type="protein sequence ID" value="AGO83882.1"/>
    <property type="molecule type" value="Genomic_DNA"/>
</dbReference>
<keyword evidence="2" id="KW-0812">Transmembrane</keyword>
<dbReference type="KEGG" id="vg:16605669"/>
<evidence type="ECO:0000313" key="4">
    <source>
        <dbReference type="Proteomes" id="UP000204584"/>
    </source>
</evidence>
<feature type="region of interest" description="Disordered" evidence="1">
    <location>
        <begin position="148"/>
        <end position="193"/>
    </location>
</feature>
<accession>S4W0I0</accession>
<evidence type="ECO:0000256" key="1">
    <source>
        <dbReference type="SAM" id="MobiDB-lite"/>
    </source>
</evidence>
<reference evidence="3 4" key="1">
    <citation type="journal article" date="2013" name="Science">
        <title>Pandoraviruses: amoeba viruses with genomes up to 2.5 Mb reaching that of parasitic eukaryotes.</title>
        <authorList>
            <person name="Philippe N."/>
            <person name="Legendre M."/>
            <person name="Doutre G."/>
            <person name="Coute Y."/>
            <person name="Poirot O."/>
            <person name="Lescot M."/>
            <person name="Arslan D."/>
            <person name="Seltzer V."/>
            <person name="Bertaux L."/>
            <person name="Bruley C."/>
            <person name="Garin J."/>
            <person name="Claverie J.M."/>
            <person name="Abergel C."/>
        </authorList>
    </citation>
    <scope>NUCLEOTIDE SEQUENCE [LARGE SCALE GENOMIC DNA]</scope>
</reference>
<name>S4W0I0_9VIRU</name>
<dbReference type="Proteomes" id="UP000204584">
    <property type="component" value="Segment"/>
</dbReference>
<dbReference type="RefSeq" id="YP_008436948.1">
    <property type="nucleotide sequence ID" value="NC_022098.1"/>
</dbReference>
<keyword evidence="4" id="KW-1185">Reference proteome</keyword>
<proteinExistence type="predicted"/>
<evidence type="ECO:0000256" key="2">
    <source>
        <dbReference type="SAM" id="Phobius"/>
    </source>
</evidence>
<dbReference type="GeneID" id="16605669"/>
<keyword evidence="2" id="KW-0472">Membrane</keyword>
<organism evidence="3 4">
    <name type="scientific">Pandoravirus salinus</name>
    <dbReference type="NCBI Taxonomy" id="1349410"/>
    <lineage>
        <taxon>Viruses</taxon>
        <taxon>Pandoravirus</taxon>
    </lineage>
</organism>
<feature type="transmembrane region" description="Helical" evidence="2">
    <location>
        <begin position="112"/>
        <end position="138"/>
    </location>
</feature>
<protein>
    <submittedName>
        <fullName evidence="3">Uncharacterized protein</fullName>
    </submittedName>
</protein>
<keyword evidence="2" id="KW-1133">Transmembrane helix</keyword>
<gene>
    <name evidence="3" type="ORF">psal_cds_290</name>
</gene>
<evidence type="ECO:0000313" key="3">
    <source>
        <dbReference type="EMBL" id="AGO83882.1"/>
    </source>
</evidence>
<sequence>MEVFAPDPVDEMAARVHARWSAADRRRANVAWWCPDTATVPRTPPSVLMDALAGEFDAYAAHRRTIDCAAAVPDATCQQAATLQAPADLAATATARSSSGTATRPRTDRTRLCIALAVGAAAVLLVLLLVGLALGPVWRARNQAVTVREGNDDDDGDSPDGVPFGVAPVVASESAQVADSRMPPKPPSADEDA</sequence>